<dbReference type="Proteomes" id="UP000030641">
    <property type="component" value="Unassembled WGS sequence"/>
</dbReference>
<sequence length="305" mass="35123">MSLTTGRKRTHLEMLDSISEYQALLADISPPLNIGWPSSQKLPVGLEKDAESVQDYWKNRPLIFRTDNLTEASNDTQTQNAVVFIREILLDRLHPARLYTLDELKTFQFDILVRWNFKAEVSPMITAVDIECLFNLLHALKGDARHIKLKLFRKDMRDPTDLGVNTRKEIAPNHTGRSRFMKERILNFLHISMMKYTVYRNESMKYPSDSDSSKKLSFTIVGDREEEFVKYKDSLANSTSQTLDCMWYPDAIKQGFVEHQMCKAFDVPVTDIENDKHTAAYLATGVAIPALTTEITPQLWTRGQL</sequence>
<evidence type="ECO:0000313" key="1">
    <source>
        <dbReference type="EMBL" id="KEQ99927.1"/>
    </source>
</evidence>
<gene>
    <name evidence="1" type="ORF">AUEXF2481DRAFT_25801</name>
</gene>
<proteinExistence type="predicted"/>
<evidence type="ECO:0000313" key="2">
    <source>
        <dbReference type="Proteomes" id="UP000030641"/>
    </source>
</evidence>
<keyword evidence="2" id="KW-1185">Reference proteome</keyword>
<dbReference type="InParanoid" id="A0A074Z0M3"/>
<dbReference type="RefSeq" id="XP_013348066.1">
    <property type="nucleotide sequence ID" value="XM_013492612.1"/>
</dbReference>
<dbReference type="EMBL" id="KL584750">
    <property type="protein sequence ID" value="KEQ99927.1"/>
    <property type="molecule type" value="Genomic_DNA"/>
</dbReference>
<dbReference type="AlphaFoldDB" id="A0A074Z0M3"/>
<reference evidence="1 2" key="1">
    <citation type="journal article" date="2014" name="BMC Genomics">
        <title>Genome sequencing of four Aureobasidium pullulans varieties: biotechnological potential, stress tolerance, and description of new species.</title>
        <authorList>
            <person name="Gostin Ar C."/>
            <person name="Ohm R.A."/>
            <person name="Kogej T."/>
            <person name="Sonjak S."/>
            <person name="Turk M."/>
            <person name="Zajc J."/>
            <person name="Zalar P."/>
            <person name="Grube M."/>
            <person name="Sun H."/>
            <person name="Han J."/>
            <person name="Sharma A."/>
            <person name="Chiniquy J."/>
            <person name="Ngan C.Y."/>
            <person name="Lipzen A."/>
            <person name="Barry K."/>
            <person name="Grigoriev I.V."/>
            <person name="Gunde-Cimerman N."/>
        </authorList>
    </citation>
    <scope>NUCLEOTIDE SEQUENCE [LARGE SCALE GENOMIC DNA]</scope>
    <source>
        <strain evidence="1 2">EXF-2481</strain>
    </source>
</reference>
<name>A0A074Z0M3_AURSE</name>
<dbReference type="HOGENOM" id="CLU_912101_0_0_1"/>
<dbReference type="OrthoDB" id="3824282at2759"/>
<accession>A0A074Z0M3</accession>
<organism evidence="1 2">
    <name type="scientific">Aureobasidium subglaciale (strain EXF-2481)</name>
    <name type="common">Aureobasidium pullulans var. subglaciale</name>
    <dbReference type="NCBI Taxonomy" id="1043005"/>
    <lineage>
        <taxon>Eukaryota</taxon>
        <taxon>Fungi</taxon>
        <taxon>Dikarya</taxon>
        <taxon>Ascomycota</taxon>
        <taxon>Pezizomycotina</taxon>
        <taxon>Dothideomycetes</taxon>
        <taxon>Dothideomycetidae</taxon>
        <taxon>Dothideales</taxon>
        <taxon>Saccotheciaceae</taxon>
        <taxon>Aureobasidium</taxon>
    </lineage>
</organism>
<protein>
    <submittedName>
        <fullName evidence="1">Uncharacterized protein</fullName>
    </submittedName>
</protein>
<dbReference type="GeneID" id="25363071"/>